<dbReference type="PROSITE" id="PS50146">
    <property type="entry name" value="DAGK"/>
    <property type="match status" value="1"/>
</dbReference>
<feature type="transmembrane region" description="Helical" evidence="1">
    <location>
        <begin position="39"/>
        <end position="60"/>
    </location>
</feature>
<feature type="transmembrane region" description="Helical" evidence="1">
    <location>
        <begin position="67"/>
        <end position="85"/>
    </location>
</feature>
<evidence type="ECO:0000256" key="1">
    <source>
        <dbReference type="SAM" id="Phobius"/>
    </source>
</evidence>
<dbReference type="Pfam" id="PF00781">
    <property type="entry name" value="DAGK_cat"/>
    <property type="match status" value="1"/>
</dbReference>
<dbReference type="Gene3D" id="2.60.200.40">
    <property type="match status" value="1"/>
</dbReference>
<dbReference type="InterPro" id="IPR016064">
    <property type="entry name" value="NAD/diacylglycerol_kinase_sf"/>
</dbReference>
<dbReference type="RefSeq" id="WP_345127351.1">
    <property type="nucleotide sequence ID" value="NZ_BAABAT010000007.1"/>
</dbReference>
<organism evidence="3 4">
    <name type="scientific">Dactylosporangium darangshiense</name>
    <dbReference type="NCBI Taxonomy" id="579108"/>
    <lineage>
        <taxon>Bacteria</taxon>
        <taxon>Bacillati</taxon>
        <taxon>Actinomycetota</taxon>
        <taxon>Actinomycetes</taxon>
        <taxon>Micromonosporales</taxon>
        <taxon>Micromonosporaceae</taxon>
        <taxon>Dactylosporangium</taxon>
    </lineage>
</organism>
<feature type="transmembrane region" description="Helical" evidence="1">
    <location>
        <begin position="12"/>
        <end position="33"/>
    </location>
</feature>
<proteinExistence type="predicted"/>
<protein>
    <recommendedName>
        <fullName evidence="2">DAGKc domain-containing protein</fullName>
    </recommendedName>
</protein>
<keyword evidence="1" id="KW-0472">Membrane</keyword>
<dbReference type="InterPro" id="IPR001206">
    <property type="entry name" value="Diacylglycerol_kinase_cat_dom"/>
</dbReference>
<keyword evidence="1" id="KW-0812">Transmembrane</keyword>
<feature type="domain" description="DAGKc" evidence="2">
    <location>
        <begin position="125"/>
        <end position="253"/>
    </location>
</feature>
<reference evidence="4" key="1">
    <citation type="journal article" date="2019" name="Int. J. Syst. Evol. Microbiol.">
        <title>The Global Catalogue of Microorganisms (GCM) 10K type strain sequencing project: providing services to taxonomists for standard genome sequencing and annotation.</title>
        <authorList>
            <consortium name="The Broad Institute Genomics Platform"/>
            <consortium name="The Broad Institute Genome Sequencing Center for Infectious Disease"/>
            <person name="Wu L."/>
            <person name="Ma J."/>
        </authorList>
    </citation>
    <scope>NUCLEOTIDE SEQUENCE [LARGE SCALE GENOMIC DNA]</scope>
    <source>
        <strain evidence="4">JCM 17441</strain>
    </source>
</reference>
<dbReference type="EMBL" id="BAABAT010000007">
    <property type="protein sequence ID" value="GAA4249113.1"/>
    <property type="molecule type" value="Genomic_DNA"/>
</dbReference>
<dbReference type="SUPFAM" id="SSF111331">
    <property type="entry name" value="NAD kinase/diacylglycerol kinase-like"/>
    <property type="match status" value="1"/>
</dbReference>
<dbReference type="InterPro" id="IPR017438">
    <property type="entry name" value="ATP-NAD_kinase_N"/>
</dbReference>
<dbReference type="Gene3D" id="3.40.50.10330">
    <property type="entry name" value="Probable inorganic polyphosphate/atp-NAD kinase, domain 1"/>
    <property type="match status" value="1"/>
</dbReference>
<keyword evidence="4" id="KW-1185">Reference proteome</keyword>
<evidence type="ECO:0000259" key="2">
    <source>
        <dbReference type="PROSITE" id="PS50146"/>
    </source>
</evidence>
<dbReference type="Proteomes" id="UP001500620">
    <property type="component" value="Unassembled WGS sequence"/>
</dbReference>
<comment type="caution">
    <text evidence="3">The sequence shown here is derived from an EMBL/GenBank/DDBJ whole genome shotgun (WGS) entry which is preliminary data.</text>
</comment>
<name>A0ABP8D762_9ACTN</name>
<gene>
    <name evidence="3" type="ORF">GCM10022255_031760</name>
</gene>
<keyword evidence="1" id="KW-1133">Transmembrane helix</keyword>
<evidence type="ECO:0000313" key="4">
    <source>
        <dbReference type="Proteomes" id="UP001500620"/>
    </source>
</evidence>
<sequence length="428" mass="43555">MRHSRPAGGKAARWLARAALCGAVAAVALFVYVARLRGILLIAAGAGGAAAFLAGSWWALTQRGARRAAAVALAVAAPLLVLVLFARAELLGPAIACCALAFAAVLAGRAALRMAAGRGRERPAEAPRHAVMIMNPRSGGGKVGRFGLAERARELGADVVLLDRDGGDAVALAGQAVDGGADLLGVAAGDGTVGAVAQVAIERDVPLLVLAAGTRNHFAMDLGLDRDDPAQGLDALTDGTEIDVDVGLAGDRVFVNTAAFGSYAGVVQRPGYRDAKTATALASLPDLLAGDERAVLQLSAGDRGVADPQAVLVSNNPYATMPAPPGTRARLDAGVLGVLAVAVTGASGAVRLLRGPRSGELTRLAVTEAVVDADRPSVPVGLDGEAIRLPTPVRCSVRPGALRVRVPRNRPRPTADGGWRRLLALARP</sequence>
<accession>A0ABP8D762</accession>
<dbReference type="SMART" id="SM00046">
    <property type="entry name" value="DAGKc"/>
    <property type="match status" value="1"/>
</dbReference>
<evidence type="ECO:0000313" key="3">
    <source>
        <dbReference type="EMBL" id="GAA4249113.1"/>
    </source>
</evidence>
<feature type="transmembrane region" description="Helical" evidence="1">
    <location>
        <begin position="91"/>
        <end position="112"/>
    </location>
</feature>